<dbReference type="InterPro" id="IPR029071">
    <property type="entry name" value="Ubiquitin-like_domsf"/>
</dbReference>
<dbReference type="InterPro" id="IPR011993">
    <property type="entry name" value="PH-like_dom_sf"/>
</dbReference>
<feature type="region of interest" description="Disordered" evidence="2">
    <location>
        <begin position="631"/>
        <end position="667"/>
    </location>
</feature>
<feature type="compositionally biased region" description="Low complexity" evidence="2">
    <location>
        <begin position="708"/>
        <end position="719"/>
    </location>
</feature>
<feature type="coiled-coil region" evidence="1">
    <location>
        <begin position="212"/>
        <end position="242"/>
    </location>
</feature>
<reference evidence="3 4" key="1">
    <citation type="submission" date="2024-01" db="EMBL/GenBank/DDBJ databases">
        <authorList>
            <person name="Allen C."/>
            <person name="Tagirdzhanova G."/>
        </authorList>
    </citation>
    <scope>NUCLEOTIDE SEQUENCE [LARGE SCALE GENOMIC DNA]</scope>
</reference>
<comment type="caution">
    <text evidence="3">The sequence shown here is derived from an EMBL/GenBank/DDBJ whole genome shotgun (WGS) entry which is preliminary data.</text>
</comment>
<evidence type="ECO:0000313" key="3">
    <source>
        <dbReference type="EMBL" id="CAK7221789.1"/>
    </source>
</evidence>
<keyword evidence="4" id="KW-1185">Reference proteome</keyword>
<gene>
    <name evidence="3" type="ORF">SEUCBS140593_004685</name>
</gene>
<feature type="compositionally biased region" description="Low complexity" evidence="2">
    <location>
        <begin position="292"/>
        <end position="315"/>
    </location>
</feature>
<organism evidence="3 4">
    <name type="scientific">Sporothrix eucalyptigena</name>
    <dbReference type="NCBI Taxonomy" id="1812306"/>
    <lineage>
        <taxon>Eukaryota</taxon>
        <taxon>Fungi</taxon>
        <taxon>Dikarya</taxon>
        <taxon>Ascomycota</taxon>
        <taxon>Pezizomycotina</taxon>
        <taxon>Sordariomycetes</taxon>
        <taxon>Sordariomycetidae</taxon>
        <taxon>Ophiostomatales</taxon>
        <taxon>Ophiostomataceae</taxon>
        <taxon>Sporothrix</taxon>
    </lineage>
</organism>
<feature type="compositionally biased region" description="Low complexity" evidence="2">
    <location>
        <begin position="265"/>
        <end position="282"/>
    </location>
</feature>
<proteinExistence type="predicted"/>
<feature type="compositionally biased region" description="Low complexity" evidence="2">
    <location>
        <begin position="949"/>
        <end position="975"/>
    </location>
</feature>
<feature type="region of interest" description="Disordered" evidence="2">
    <location>
        <begin position="701"/>
        <end position="772"/>
    </location>
</feature>
<name>A0ABP0BRH4_9PEZI</name>
<feature type="compositionally biased region" description="Low complexity" evidence="2">
    <location>
        <begin position="37"/>
        <end position="72"/>
    </location>
</feature>
<feature type="region of interest" description="Disordered" evidence="2">
    <location>
        <begin position="262"/>
        <end position="340"/>
    </location>
</feature>
<feature type="compositionally biased region" description="Pro residues" evidence="2">
    <location>
        <begin position="1"/>
        <end position="12"/>
    </location>
</feature>
<feature type="compositionally biased region" description="Polar residues" evidence="2">
    <location>
        <begin position="643"/>
        <end position="667"/>
    </location>
</feature>
<dbReference type="EMBL" id="CAWUHD010000041">
    <property type="protein sequence ID" value="CAK7221789.1"/>
    <property type="molecule type" value="Genomic_DNA"/>
</dbReference>
<feature type="region of interest" description="Disordered" evidence="2">
    <location>
        <begin position="1"/>
        <end position="93"/>
    </location>
</feature>
<feature type="region of interest" description="Disordered" evidence="2">
    <location>
        <begin position="147"/>
        <end position="184"/>
    </location>
</feature>
<dbReference type="PANTHER" id="PTHR38700">
    <property type="entry name" value="YALI0E22418P"/>
    <property type="match status" value="1"/>
</dbReference>
<evidence type="ECO:0000256" key="2">
    <source>
        <dbReference type="SAM" id="MobiDB-lite"/>
    </source>
</evidence>
<protein>
    <recommendedName>
        <fullName evidence="5">PH domain-containing protein</fullName>
    </recommendedName>
</protein>
<dbReference type="SUPFAM" id="SSF54236">
    <property type="entry name" value="Ubiquitin-like"/>
    <property type="match status" value="1"/>
</dbReference>
<keyword evidence="1" id="KW-0175">Coiled coil</keyword>
<evidence type="ECO:0008006" key="5">
    <source>
        <dbReference type="Google" id="ProtNLM"/>
    </source>
</evidence>
<evidence type="ECO:0000313" key="4">
    <source>
        <dbReference type="Proteomes" id="UP001642482"/>
    </source>
</evidence>
<feature type="compositionally biased region" description="Low complexity" evidence="2">
    <location>
        <begin position="826"/>
        <end position="845"/>
    </location>
</feature>
<dbReference type="Proteomes" id="UP001642482">
    <property type="component" value="Unassembled WGS sequence"/>
</dbReference>
<feature type="region of interest" description="Disordered" evidence="2">
    <location>
        <begin position="928"/>
        <end position="1030"/>
    </location>
</feature>
<dbReference type="Gene3D" id="3.10.20.90">
    <property type="entry name" value="Phosphatidylinositol 3-kinase Catalytic Subunit, Chain A, domain 1"/>
    <property type="match status" value="1"/>
</dbReference>
<dbReference type="PANTHER" id="PTHR38700:SF1">
    <property type="entry name" value="PH DOMAIN-CONTAINING PROTEIN"/>
    <property type="match status" value="1"/>
</dbReference>
<accession>A0ABP0BRH4</accession>
<dbReference type="Gene3D" id="2.30.29.30">
    <property type="entry name" value="Pleckstrin-homology domain (PH domain)/Phosphotyrosine-binding domain (PTB)"/>
    <property type="match status" value="1"/>
</dbReference>
<sequence length="1030" mass="110103">MPAATDPPPPLKPSRYRTIRGKNVPESRRFVEPTQISATSTTVSTTSASSNGLPTSHISNSTGTSSSGYSDLSSRRPTPVAPSNPVFSNGRPALPINGYQNGANAAHTANGVNSWNMADAVQQAPLNQQYEHQQQQQLSGTATMTAATPTQLPHRPPPLRPSRLDTSSPAQQPPAEAPAAPVLVPLPSARARGLEHEMLAGGAALDADEVARRDAEAERLLADQKRKDLERLERELANHQSASANLPPKSPSRDKFSFLTRRRGLSSAATPTPTSLPTTSSDQPPPVPASPISPGGAASSRPTTSYTSSRTHSGSEPPLPTALPSAAPQMDVPSSAPGSGANRHIIIRCRQFSVNVPITPETTAGDALDVATNLLPRHINLSGCALIESYTRLGLERRLRRYERIRDVMNSWDSENDNAFVIMLSEASAAAVPAAEKSLKEKKGLFSKSSSHDDATAVTATNSVGRNGHASDLDLSSVSRSRSSQPPGFTFLSMYHSQKPGRWNKRFITLVEETGQLVASKRADESRLAFLSTDANSSGNNNANGDFQNLCHLSDYDIYTPTEAQMRKNLRPPKTYCFAIKSQQRTTVFLNTDNYVHFFSTDDATQARVFYDRVFAWRSWYLVNRQLALPRKKKEHGPPPVSMATQMASSVPPSSSATLRKNTLQRSLSRRSANGALLVDNARCSTAGSLFGGIGDFDPTLDLDRAEQPQSSAAAPTSSDRTRSLRANAEPSTFNSGGLLGSGYDERKRSDTVGSAREQHHHQSSSGSFKGTASAAAAAAAAAATEASWFPSASEHSARQRSKSIRDAAPPSVPSSHPPSGEDIPLGLQFPQLVQQQQQQLAQQQAEREAPMGRSRSIRRSAVNPAAVAAPPMTKNMPAPLIDLTPKFQEAPQWSKEGKGHGVRAPVGTAHLVDLATDRNARVTNTGHQVLGGAVPPPSNASLFRRDQSSASAYQTSSGTSSSRRSQTMTSSSAAVAAGFSRSRSLAHHRRPTRGEAAPPVPLLQRIPGGVPLQEGAMPSRERSQTVTRG</sequence>
<evidence type="ECO:0000256" key="1">
    <source>
        <dbReference type="SAM" id="Coils"/>
    </source>
</evidence>
<feature type="region of interest" description="Disordered" evidence="2">
    <location>
        <begin position="459"/>
        <end position="481"/>
    </location>
</feature>
<feature type="region of interest" description="Disordered" evidence="2">
    <location>
        <begin position="790"/>
        <end position="859"/>
    </location>
</feature>